<feature type="transmembrane region" description="Helical" evidence="1">
    <location>
        <begin position="12"/>
        <end position="35"/>
    </location>
</feature>
<organism evidence="2 3">
    <name type="scientific">Streptomyces malaysiensis</name>
    <dbReference type="NCBI Taxonomy" id="92644"/>
    <lineage>
        <taxon>Bacteria</taxon>
        <taxon>Bacillati</taxon>
        <taxon>Actinomycetota</taxon>
        <taxon>Actinomycetes</taxon>
        <taxon>Kitasatosporales</taxon>
        <taxon>Streptomycetaceae</taxon>
        <taxon>Streptomyces</taxon>
        <taxon>Streptomyces violaceusniger group</taxon>
    </lineage>
</organism>
<dbReference type="EMBL" id="CP065050">
    <property type="protein sequence ID" value="QPI61969.1"/>
    <property type="molecule type" value="Genomic_DNA"/>
</dbReference>
<evidence type="ECO:0000256" key="1">
    <source>
        <dbReference type="SAM" id="Phobius"/>
    </source>
</evidence>
<accession>A0ABX6WMT6</accession>
<keyword evidence="3" id="KW-1185">Reference proteome</keyword>
<protein>
    <submittedName>
        <fullName evidence="2">Uncharacterized protein</fullName>
    </submittedName>
</protein>
<keyword evidence="1" id="KW-1133">Transmembrane helix</keyword>
<keyword evidence="1" id="KW-0472">Membrane</keyword>
<gene>
    <name evidence="2" type="ORF">I1A49_27710</name>
</gene>
<sequence>MELSHSPSHRVCIVVIVALASIIVGLLAGIGWVVLGGKLLASLKTGSAALAGCFTVCMGAVAYVHRQDS</sequence>
<keyword evidence="1" id="KW-0812">Transmembrane</keyword>
<feature type="transmembrane region" description="Helical" evidence="1">
    <location>
        <begin position="47"/>
        <end position="64"/>
    </location>
</feature>
<evidence type="ECO:0000313" key="3">
    <source>
        <dbReference type="Proteomes" id="UP000663421"/>
    </source>
</evidence>
<name>A0ABX6WMT6_STRMQ</name>
<dbReference type="Proteomes" id="UP000663421">
    <property type="component" value="Chromosome"/>
</dbReference>
<evidence type="ECO:0000313" key="2">
    <source>
        <dbReference type="EMBL" id="QPI61969.1"/>
    </source>
</evidence>
<reference evidence="2 3" key="1">
    <citation type="submission" date="2020-11" db="EMBL/GenBank/DDBJ databases">
        <title>Complete genome sequence unveiled secondary metabolic potentials in Streptomyces solisilvae HNM0141.</title>
        <authorList>
            <person name="Huang X."/>
        </authorList>
    </citation>
    <scope>NUCLEOTIDE SEQUENCE [LARGE SCALE GENOMIC DNA]</scope>
    <source>
        <strain evidence="2 3">HNM0141</strain>
    </source>
</reference>
<proteinExistence type="predicted"/>